<dbReference type="Proteomes" id="UP000019265">
    <property type="component" value="Chromosome"/>
</dbReference>
<sequence length="154" mass="17391">MGDKFKIWIYSSIAAVFLAISVVLNVIFISKNLLLKDSLNQKENIFLTTITYDRDNNLLYEKTFVNVEAGSFYEITKTDNSFQYSDPGPFGVMLENVKNYEKASNEYFAITSSTHEKCAGKGYDQEKEPNACEVGASSLMVTKPETFVIKLMAF</sequence>
<organism evidence="2 3">
    <name type="scientific">Spiroplasma sabaudiense Ar-1343</name>
    <dbReference type="NCBI Taxonomy" id="1276257"/>
    <lineage>
        <taxon>Bacteria</taxon>
        <taxon>Bacillati</taxon>
        <taxon>Mycoplasmatota</taxon>
        <taxon>Mollicutes</taxon>
        <taxon>Entomoplasmatales</taxon>
        <taxon>Spiroplasmataceae</taxon>
        <taxon>Spiroplasma</taxon>
    </lineage>
</organism>
<keyword evidence="3" id="KW-1185">Reference proteome</keyword>
<keyword evidence="1" id="KW-0812">Transmembrane</keyword>
<keyword evidence="1" id="KW-0472">Membrane</keyword>
<protein>
    <submittedName>
        <fullName evidence="2">Uncharacterized protein</fullName>
    </submittedName>
</protein>
<gene>
    <name evidence="2" type="ORF">SSABA_v1c00840</name>
</gene>
<evidence type="ECO:0000256" key="1">
    <source>
        <dbReference type="SAM" id="Phobius"/>
    </source>
</evidence>
<dbReference type="OrthoDB" id="9864708at2"/>
<dbReference type="PATRIC" id="fig|1276257.3.peg.86"/>
<accession>W6A950</accession>
<dbReference type="KEGG" id="ssab:SSABA_v1c00840"/>
<evidence type="ECO:0000313" key="2">
    <source>
        <dbReference type="EMBL" id="AHI53496.1"/>
    </source>
</evidence>
<reference evidence="2 3" key="1">
    <citation type="journal article" date="2014" name="Genome Biol. Evol.">
        <title>Molecular evolution of the substrate utilization strategies and putative virulence factors in mosquito-associated Spiroplasma species.</title>
        <authorList>
            <person name="Chang T.H."/>
            <person name="Lo W.S."/>
            <person name="Ku C."/>
            <person name="Chen L.L."/>
            <person name="Kuo C.H."/>
        </authorList>
    </citation>
    <scope>NUCLEOTIDE SEQUENCE [LARGE SCALE GENOMIC DNA]</scope>
    <source>
        <strain evidence="2">Ar-1343</strain>
    </source>
</reference>
<evidence type="ECO:0000313" key="3">
    <source>
        <dbReference type="Proteomes" id="UP000019265"/>
    </source>
</evidence>
<keyword evidence="1" id="KW-1133">Transmembrane helix</keyword>
<dbReference type="AlphaFoldDB" id="W6A950"/>
<proteinExistence type="predicted"/>
<dbReference type="HOGENOM" id="CLU_1703152_0_0_14"/>
<name>W6A950_9MOLU</name>
<dbReference type="STRING" id="1276257.SSABA_v1c00840"/>
<feature type="transmembrane region" description="Helical" evidence="1">
    <location>
        <begin position="7"/>
        <end position="29"/>
    </location>
</feature>
<dbReference type="RefSeq" id="WP_025250636.1">
    <property type="nucleotide sequence ID" value="NZ_CP006934.1"/>
</dbReference>
<dbReference type="EMBL" id="CP006934">
    <property type="protein sequence ID" value="AHI53496.1"/>
    <property type="molecule type" value="Genomic_DNA"/>
</dbReference>